<dbReference type="OrthoDB" id="309899at2"/>
<dbReference type="InterPro" id="IPR036434">
    <property type="entry name" value="Beta_cellobiohydrolase_sf"/>
</dbReference>
<proteinExistence type="inferred from homology"/>
<reference evidence="3 4" key="1">
    <citation type="submission" date="2017-07" db="EMBL/GenBank/DDBJ databases">
        <title>Complete genome sequence of Actinoalloteichus hoggarensis DSM 45943, type strain of Actinoalloteichus hoggarensis.</title>
        <authorList>
            <person name="Ruckert C."/>
            <person name="Nouioui I."/>
            <person name="Willmese J."/>
            <person name="van Wezel G."/>
            <person name="Klenk H.-P."/>
            <person name="Kalinowski J."/>
            <person name="Zotchev S.B."/>
        </authorList>
    </citation>
    <scope>NUCLEOTIDE SEQUENCE [LARGE SCALE GENOMIC DNA]</scope>
    <source>
        <strain evidence="3 4">DSM 45943</strain>
    </source>
</reference>
<protein>
    <recommendedName>
        <fullName evidence="1">Glucanase</fullName>
        <ecNumber evidence="1">3.2.1.-</ecNumber>
    </recommendedName>
</protein>
<dbReference type="InterPro" id="IPR001524">
    <property type="entry name" value="Glyco_hydro_6_CS"/>
</dbReference>
<dbReference type="Proteomes" id="UP000204221">
    <property type="component" value="Chromosome"/>
</dbReference>
<evidence type="ECO:0000313" key="4">
    <source>
        <dbReference type="Proteomes" id="UP000204221"/>
    </source>
</evidence>
<keyword evidence="1 3" id="KW-0326">Glycosidase</keyword>
<dbReference type="KEGG" id="ahg:AHOG_26545"/>
<keyword evidence="1" id="KW-0624">Polysaccharide degradation</keyword>
<organism evidence="3 4">
    <name type="scientific">Actinoalloteichus hoggarensis</name>
    <dbReference type="NCBI Taxonomy" id="1470176"/>
    <lineage>
        <taxon>Bacteria</taxon>
        <taxon>Bacillati</taxon>
        <taxon>Actinomycetota</taxon>
        <taxon>Actinomycetes</taxon>
        <taxon>Pseudonocardiales</taxon>
        <taxon>Pseudonocardiaceae</taxon>
        <taxon>Actinoalloteichus</taxon>
    </lineage>
</organism>
<evidence type="ECO:0000313" key="3">
    <source>
        <dbReference type="EMBL" id="ASO22911.1"/>
    </source>
</evidence>
<gene>
    <name evidence="3" type="primary">celA1</name>
    <name evidence="3" type="ORF">AHOG_26545</name>
</gene>
<sequence>MVRYAKAVMVFAPVLSLFGWWDDDARLPRPSPAQETVESVSIDFDFERWWPFGESWPFFTLPSVPGPPATPDVEPAPTPDDPAPPVTQTPADSTVPALADWPQWLGSDRDPAEITGFNGFYGDQWTGVHQWVSQNPRDPLAVLLNREVASQPVAYWVARGSGPELSAFVAAAADEDKVPVVVAYNIPYRDCGQHSSGGATSARDYRDWIDRELVPAFGDHAAMLILEPDSLIHLACLSADLQEERLSLLSYAVEMLAEHAPNTAVYLDGGDGVHNSPAEMAPRLAAAGIENARGFAVNVSNYNTDERTTEFANEMRRLLSADHDVEAGYVVDTSRNGAGPGDDWCNPPDRRLGEPPRLATEDEAADARLWIKHPGTSDGDCGIGRGTASGEFSADIARELLSLN</sequence>
<keyword evidence="1" id="KW-0136">Cellulose degradation</keyword>
<dbReference type="InterPro" id="IPR016288">
    <property type="entry name" value="Beta_cellobiohydrolase"/>
</dbReference>
<dbReference type="PANTHER" id="PTHR34876">
    <property type="match status" value="1"/>
</dbReference>
<dbReference type="PANTHER" id="PTHR34876:SF4">
    <property type="entry name" value="1,4-BETA-D-GLUCAN CELLOBIOHYDROLASE C-RELATED"/>
    <property type="match status" value="1"/>
</dbReference>
<keyword evidence="4" id="KW-1185">Reference proteome</keyword>
<feature type="region of interest" description="Disordered" evidence="2">
    <location>
        <begin position="336"/>
        <end position="356"/>
    </location>
</feature>
<comment type="similarity">
    <text evidence="1">Belongs to the glycosyl hydrolase family 6.</text>
</comment>
<keyword evidence="1 3" id="KW-0378">Hydrolase</keyword>
<feature type="region of interest" description="Disordered" evidence="2">
    <location>
        <begin position="63"/>
        <end position="92"/>
    </location>
</feature>
<dbReference type="PROSITE" id="PS00655">
    <property type="entry name" value="GLYCOSYL_HYDROL_F6_1"/>
    <property type="match status" value="1"/>
</dbReference>
<dbReference type="Gene3D" id="3.20.20.40">
    <property type="entry name" value="1, 4-beta cellobiohydrolase"/>
    <property type="match status" value="1"/>
</dbReference>
<dbReference type="GO" id="GO:0030245">
    <property type="term" value="P:cellulose catabolic process"/>
    <property type="evidence" value="ECO:0007669"/>
    <property type="project" value="UniProtKB-KW"/>
</dbReference>
<dbReference type="RefSeq" id="WP_157737060.1">
    <property type="nucleotide sequence ID" value="NZ_CP022521.1"/>
</dbReference>
<keyword evidence="1" id="KW-0119">Carbohydrate metabolism</keyword>
<evidence type="ECO:0000256" key="2">
    <source>
        <dbReference type="SAM" id="MobiDB-lite"/>
    </source>
</evidence>
<feature type="compositionally biased region" description="Pro residues" evidence="2">
    <location>
        <begin position="64"/>
        <end position="87"/>
    </location>
</feature>
<dbReference type="EMBL" id="CP022521">
    <property type="protein sequence ID" value="ASO22911.1"/>
    <property type="molecule type" value="Genomic_DNA"/>
</dbReference>
<dbReference type="GO" id="GO:0004553">
    <property type="term" value="F:hydrolase activity, hydrolyzing O-glycosyl compounds"/>
    <property type="evidence" value="ECO:0007669"/>
    <property type="project" value="InterPro"/>
</dbReference>
<dbReference type="PRINTS" id="PR00733">
    <property type="entry name" value="GLHYDRLASE6"/>
</dbReference>
<name>A0A221WB77_9PSEU</name>
<accession>A0A221WB77</accession>
<dbReference type="AlphaFoldDB" id="A0A221WB77"/>
<dbReference type="Pfam" id="PF01341">
    <property type="entry name" value="Glyco_hydro_6"/>
    <property type="match status" value="1"/>
</dbReference>
<evidence type="ECO:0000256" key="1">
    <source>
        <dbReference type="RuleBase" id="RU361186"/>
    </source>
</evidence>
<dbReference type="EC" id="3.2.1.-" evidence="1"/>
<dbReference type="SUPFAM" id="SSF51989">
    <property type="entry name" value="Glycosyl hydrolases family 6, cellulases"/>
    <property type="match status" value="1"/>
</dbReference>